<name>A0A504XEP7_LEIDO</name>
<dbReference type="Proteomes" id="UP000318447">
    <property type="component" value="Unassembled WGS sequence"/>
</dbReference>
<evidence type="ECO:0000313" key="4">
    <source>
        <dbReference type="Proteomes" id="UP000318821"/>
    </source>
</evidence>
<evidence type="ECO:0000313" key="1">
    <source>
        <dbReference type="EMBL" id="TPP46062.1"/>
    </source>
</evidence>
<evidence type="ECO:0000313" key="3">
    <source>
        <dbReference type="Proteomes" id="UP000318447"/>
    </source>
</evidence>
<dbReference type="VEuPathDB" id="TriTrypDB:LDHU3_27.1880"/>
<dbReference type="Proteomes" id="UP000318821">
    <property type="component" value="Unassembled WGS sequence"/>
</dbReference>
<gene>
    <name evidence="1" type="ORF">CGC20_32730</name>
    <name evidence="2" type="ORF">CGC21_30820</name>
</gene>
<reference evidence="4" key="1">
    <citation type="submission" date="2019-02" db="EMBL/GenBank/DDBJ databases">
        <title>FDA dAtabase for Regulatory Grade micrObial Sequences (FDA-ARGOS): Supporting development and validation of Infectious Disease Dx tests.</title>
        <authorList>
            <person name="Duncan R."/>
            <person name="Fisher C."/>
            <person name="Tallon L."/>
            <person name="Sadzewicz L."/>
            <person name="Sengamalay N."/>
            <person name="Ott S."/>
            <person name="Godinez A."/>
            <person name="Nagaraj S."/>
            <person name="Vavikolanu K."/>
            <person name="Vyas G."/>
            <person name="Nadendla S."/>
            <person name="Aluvathingal J."/>
            <person name="Sichtig H."/>
        </authorList>
    </citation>
    <scope>NUCLEOTIDE SEQUENCE [LARGE SCALE GENOMIC DNA]</scope>
    <source>
        <strain evidence="4">FDAARGOS_360</strain>
    </source>
</reference>
<accession>A0A504XEP7</accession>
<proteinExistence type="predicted"/>
<comment type="caution">
    <text evidence="2">The sequence shown here is derived from an EMBL/GenBank/DDBJ whole genome shotgun (WGS) entry which is preliminary data.</text>
</comment>
<sequence length="137" mass="15221">MTHGALNAVSGFLSTISSRSAQSRRTHRPCIPYVLVAMTHHLPEMDILFGGAVTPSALTMNDEGGKFVAQRGTRTRSRPLEEQTVLCRDAQKWCRDALLKVCRTRSNSVQAAPQQADFNAYGRCLHLNELRRGVILE</sequence>
<reference evidence="3" key="2">
    <citation type="submission" date="2019-02" db="EMBL/GenBank/DDBJ databases">
        <title>FDA dAtabase for Regulatory Grade micrObial Sequences (FDA-ARGOS): Supporting development and validation of Infectious Disease Dx tests.</title>
        <authorList>
            <person name="Duncan R."/>
            <person name="Fisher C."/>
            <person name="Tallon L."/>
            <person name="Sadzewicz L."/>
            <person name="Sengamalay N."/>
            <person name="Ott S."/>
            <person name="Godinez A."/>
            <person name="Nagaraj S."/>
            <person name="Vavikolanu K."/>
            <person name="Nadendla S."/>
            <person name="Aluvathingal J."/>
            <person name="Sichtig H."/>
        </authorList>
    </citation>
    <scope>NUCLEOTIDE SEQUENCE [LARGE SCALE GENOMIC DNA]</scope>
    <source>
        <strain evidence="3">FDAARGOS_361</strain>
    </source>
</reference>
<dbReference type="VEuPathDB" id="TriTrypDB:LdCL_270018600"/>
<evidence type="ECO:0000313" key="2">
    <source>
        <dbReference type="EMBL" id="TPP47522.1"/>
    </source>
</evidence>
<dbReference type="EMBL" id="RHLD01000016">
    <property type="protein sequence ID" value="TPP46062.1"/>
    <property type="molecule type" value="Genomic_DNA"/>
</dbReference>
<reference evidence="2" key="3">
    <citation type="submission" date="2019-02" db="EMBL/GenBank/DDBJ databases">
        <title>FDA dAtabase for Regulatory Grade micrObial Sequences (FDA-ARGOS): Supporting development and validation of Infectious Disease Dx tests.</title>
        <authorList>
            <person name="Duncan R."/>
            <person name="Fisher C."/>
            <person name="Tallon L.J."/>
            <person name="Sadzewicz L."/>
            <person name="Sengamalay N."/>
            <person name="Ott S."/>
            <person name="Godinez A."/>
            <person name="Nagaraj S."/>
            <person name="Nadendla S."/>
            <person name="Sichtig H."/>
        </authorList>
    </citation>
    <scope>NUCLEOTIDE SEQUENCE</scope>
    <source>
        <strain evidence="1">FDAARGOS_360</strain>
        <strain evidence="2">FDAARGOS_361</strain>
    </source>
</reference>
<organism evidence="2 3">
    <name type="scientific">Leishmania donovani</name>
    <dbReference type="NCBI Taxonomy" id="5661"/>
    <lineage>
        <taxon>Eukaryota</taxon>
        <taxon>Discoba</taxon>
        <taxon>Euglenozoa</taxon>
        <taxon>Kinetoplastea</taxon>
        <taxon>Metakinetoplastina</taxon>
        <taxon>Trypanosomatida</taxon>
        <taxon>Trypanosomatidae</taxon>
        <taxon>Leishmaniinae</taxon>
        <taxon>Leishmania</taxon>
    </lineage>
</organism>
<dbReference type="VEuPathDB" id="TriTrypDB:LdBPK_271210.1"/>
<dbReference type="EMBL" id="RHLC01000016">
    <property type="protein sequence ID" value="TPP47522.1"/>
    <property type="molecule type" value="Genomic_DNA"/>
</dbReference>
<dbReference type="AlphaFoldDB" id="A0A504XEP7"/>
<protein>
    <submittedName>
        <fullName evidence="2">Uncharacterized protein</fullName>
    </submittedName>
</protein>